<evidence type="ECO:0000313" key="1">
    <source>
        <dbReference type="EMBL" id="KII67600.1"/>
    </source>
</evidence>
<reference evidence="1 2" key="1">
    <citation type="journal article" date="2014" name="Genome Biol. Evol.">
        <title>The genome of the myxosporean Thelohanellus kitauei shows adaptations to nutrient acquisition within its fish host.</title>
        <authorList>
            <person name="Yang Y."/>
            <person name="Xiong J."/>
            <person name="Zhou Z."/>
            <person name="Huo F."/>
            <person name="Miao W."/>
            <person name="Ran C."/>
            <person name="Liu Y."/>
            <person name="Zhang J."/>
            <person name="Feng J."/>
            <person name="Wang M."/>
            <person name="Wang M."/>
            <person name="Wang L."/>
            <person name="Yao B."/>
        </authorList>
    </citation>
    <scope>NUCLEOTIDE SEQUENCE [LARGE SCALE GENOMIC DNA]</scope>
    <source>
        <strain evidence="1">Wuqing</strain>
    </source>
</reference>
<accession>A0A0C2MTV7</accession>
<sequence length="135" mass="16041">MNEKFECIFPDCYRSLYETQKMAKNLNYGLYYRLSNYFGRGNNASKVIYLEKSRNYGGKFVILIYGFFYNETLFAGLEDGRCPNSNGYTIIRSNTCVYHDAVILHFMEYIIFLEKCEKYTYLNKKILVIFSMVFL</sequence>
<proteinExistence type="predicted"/>
<keyword evidence="2" id="KW-1185">Reference proteome</keyword>
<comment type="caution">
    <text evidence="1">The sequence shown here is derived from an EMBL/GenBank/DDBJ whole genome shotgun (WGS) entry which is preliminary data.</text>
</comment>
<dbReference type="Proteomes" id="UP000031668">
    <property type="component" value="Unassembled WGS sequence"/>
</dbReference>
<protein>
    <submittedName>
        <fullName evidence="1">Uncharacterized protein</fullName>
    </submittedName>
</protein>
<name>A0A0C2MTV7_THEKT</name>
<gene>
    <name evidence="1" type="ORF">RF11_14334</name>
</gene>
<evidence type="ECO:0000313" key="2">
    <source>
        <dbReference type="Proteomes" id="UP000031668"/>
    </source>
</evidence>
<organism evidence="1 2">
    <name type="scientific">Thelohanellus kitauei</name>
    <name type="common">Myxosporean</name>
    <dbReference type="NCBI Taxonomy" id="669202"/>
    <lineage>
        <taxon>Eukaryota</taxon>
        <taxon>Metazoa</taxon>
        <taxon>Cnidaria</taxon>
        <taxon>Myxozoa</taxon>
        <taxon>Myxosporea</taxon>
        <taxon>Bivalvulida</taxon>
        <taxon>Platysporina</taxon>
        <taxon>Myxobolidae</taxon>
        <taxon>Thelohanellus</taxon>
    </lineage>
</organism>
<dbReference type="EMBL" id="JWZT01003130">
    <property type="protein sequence ID" value="KII67600.1"/>
    <property type="molecule type" value="Genomic_DNA"/>
</dbReference>
<dbReference type="AlphaFoldDB" id="A0A0C2MTV7"/>